<reference evidence="2" key="3">
    <citation type="submission" date="2019-03" db="EMBL/GenBank/DDBJ databases">
        <authorList>
            <person name="Whitman W."/>
            <person name="Huntemann M."/>
            <person name="Clum A."/>
            <person name="Pillay M."/>
            <person name="Palaniappan K."/>
            <person name="Varghese N."/>
            <person name="Mikhailova N."/>
            <person name="Stamatis D."/>
            <person name="Reddy T."/>
            <person name="Daum C."/>
            <person name="Shapiro N."/>
            <person name="Ivanova N."/>
            <person name="Kyrpides N."/>
            <person name="Woyke T."/>
        </authorList>
    </citation>
    <scope>NUCLEOTIDE SEQUENCE</scope>
    <source>
        <strain evidence="2">P5626</strain>
    </source>
</reference>
<dbReference type="EMBL" id="QWDN01000002">
    <property type="protein sequence ID" value="TEB45426.1"/>
    <property type="molecule type" value="Genomic_DNA"/>
</dbReference>
<dbReference type="InterPro" id="IPR052715">
    <property type="entry name" value="RAYT_transposase"/>
</dbReference>
<keyword evidence="4" id="KW-1185">Reference proteome</keyword>
<sequence>MSRKYKFGDNSGAYFISFATVYWIDVFTREEYFGNIVESLDYCRKNKGMEIYGYCIMPSHVHLIFRSENKDPSGLIRDFKGFTSRKMIKSIENNPQESRKEWMLWMFERAGKKNSNVKFRQFWQQNNKPIEIWSLKVFEQKLNYIHNNPLDAGFVTDPVDWKYSSARNYSDNDQTILEIDIN</sequence>
<dbReference type="Proteomes" id="UP000295270">
    <property type="component" value="Unassembled WGS sequence"/>
</dbReference>
<gene>
    <name evidence="3" type="ORF">D0809_08600</name>
    <name evidence="2" type="ORF">EV142_102595</name>
</gene>
<dbReference type="AlphaFoldDB" id="A0A4Y7UGE7"/>
<name>A0A4Y7UGE7_9FLAO</name>
<accession>A0A4Y7UGE7</accession>
<dbReference type="InterPro" id="IPR002686">
    <property type="entry name" value="Transposase_17"/>
</dbReference>
<evidence type="ECO:0000259" key="1">
    <source>
        <dbReference type="SMART" id="SM01321"/>
    </source>
</evidence>
<dbReference type="SMART" id="SM01321">
    <property type="entry name" value="Y1_Tnp"/>
    <property type="match status" value="1"/>
</dbReference>
<dbReference type="GO" id="GO:0004803">
    <property type="term" value="F:transposase activity"/>
    <property type="evidence" value="ECO:0007669"/>
    <property type="project" value="InterPro"/>
</dbReference>
<protein>
    <submittedName>
        <fullName evidence="2 3">Transposase</fullName>
    </submittedName>
</protein>
<dbReference type="InterPro" id="IPR036515">
    <property type="entry name" value="Transposase_17_sf"/>
</dbReference>
<dbReference type="GO" id="GO:0006313">
    <property type="term" value="P:DNA transposition"/>
    <property type="evidence" value="ECO:0007669"/>
    <property type="project" value="InterPro"/>
</dbReference>
<evidence type="ECO:0000313" key="4">
    <source>
        <dbReference type="Proteomes" id="UP000295270"/>
    </source>
</evidence>
<dbReference type="OrthoDB" id="9788881at2"/>
<dbReference type="SUPFAM" id="SSF143422">
    <property type="entry name" value="Transposase IS200-like"/>
    <property type="match status" value="1"/>
</dbReference>
<dbReference type="NCBIfam" id="NF047646">
    <property type="entry name" value="REP_Tyr_transpos"/>
    <property type="match status" value="1"/>
</dbReference>
<evidence type="ECO:0000313" key="5">
    <source>
        <dbReference type="Proteomes" id="UP000298340"/>
    </source>
</evidence>
<evidence type="ECO:0000313" key="3">
    <source>
        <dbReference type="EMBL" id="TEB45426.1"/>
    </source>
</evidence>
<feature type="domain" description="Transposase IS200-like" evidence="1">
    <location>
        <begin position="9"/>
        <end position="148"/>
    </location>
</feature>
<dbReference type="PANTHER" id="PTHR36966:SF1">
    <property type="entry name" value="REP-ASSOCIATED TYROSINE TRANSPOSASE"/>
    <property type="match status" value="1"/>
</dbReference>
<dbReference type="GO" id="GO:0043565">
    <property type="term" value="F:sequence-specific DNA binding"/>
    <property type="evidence" value="ECO:0007669"/>
    <property type="project" value="TreeGrafter"/>
</dbReference>
<comment type="caution">
    <text evidence="3">The sequence shown here is derived from an EMBL/GenBank/DDBJ whole genome shotgun (WGS) entry which is preliminary data.</text>
</comment>
<reference evidence="2 4" key="1">
    <citation type="journal article" date="2015" name="Stand. Genomic Sci.">
        <title>Genomic Encyclopedia of Bacterial and Archaeal Type Strains, Phase III: the genomes of soil and plant-associated and newly described type strains.</title>
        <authorList>
            <person name="Whitman W.B."/>
            <person name="Woyke T."/>
            <person name="Klenk H.P."/>
            <person name="Zhou Y."/>
            <person name="Lilburn T.G."/>
            <person name="Beck B.J."/>
            <person name="De Vos P."/>
            <person name="Vandamme P."/>
            <person name="Eisen J.A."/>
            <person name="Garrity G."/>
            <person name="Hugenholtz P."/>
            <person name="Kyrpides N.C."/>
        </authorList>
    </citation>
    <scope>NUCLEOTIDE SEQUENCE [LARGE SCALE GENOMIC DNA]</scope>
    <source>
        <strain evidence="2 4">P5626</strain>
    </source>
</reference>
<dbReference type="Pfam" id="PF01797">
    <property type="entry name" value="Y1_Tnp"/>
    <property type="match status" value="1"/>
</dbReference>
<evidence type="ECO:0000313" key="2">
    <source>
        <dbReference type="EMBL" id="TCN59975.1"/>
    </source>
</evidence>
<organism evidence="3 5">
    <name type="scientific">Flavobacterium circumlabens</name>
    <dbReference type="NCBI Taxonomy" id="2133765"/>
    <lineage>
        <taxon>Bacteria</taxon>
        <taxon>Pseudomonadati</taxon>
        <taxon>Bacteroidota</taxon>
        <taxon>Flavobacteriia</taxon>
        <taxon>Flavobacteriales</taxon>
        <taxon>Flavobacteriaceae</taxon>
        <taxon>Flavobacterium</taxon>
    </lineage>
</organism>
<reference evidence="3 5" key="2">
    <citation type="journal article" date="2018" name="Syst. Appl. Microbiol.">
        <title>Flavobacterium circumlabens sp. nov. and Flavobacterium cupreum sp. nov., two psychrotrophic species isolated from Antarctic environmental samples.</title>
        <authorList>
            <person name="Kralova S."/>
            <person name="Busse H.J."/>
            <person name="Svec P."/>
            <person name="Maslanova I."/>
            <person name="Stankova E."/>
            <person name="Bartak M."/>
            <person name="Sedlacek I."/>
        </authorList>
    </citation>
    <scope>NUCLEOTIDE SEQUENCE [LARGE SCALE GENOMIC DNA]</scope>
    <source>
        <strain evidence="3 5">CCM 8828</strain>
    </source>
</reference>
<dbReference type="RefSeq" id="WP_132034056.1">
    <property type="nucleotide sequence ID" value="NZ_JBDSHJ010000049.1"/>
</dbReference>
<dbReference type="Gene3D" id="3.30.70.1290">
    <property type="entry name" value="Transposase IS200-like"/>
    <property type="match status" value="1"/>
</dbReference>
<dbReference type="PANTHER" id="PTHR36966">
    <property type="entry name" value="REP-ASSOCIATED TYROSINE TRANSPOSASE"/>
    <property type="match status" value="1"/>
</dbReference>
<proteinExistence type="predicted"/>
<dbReference type="EMBL" id="SLWA01000002">
    <property type="protein sequence ID" value="TCN59975.1"/>
    <property type="molecule type" value="Genomic_DNA"/>
</dbReference>
<dbReference type="Proteomes" id="UP000298340">
    <property type="component" value="Unassembled WGS sequence"/>
</dbReference>